<proteinExistence type="predicted"/>
<gene>
    <name evidence="6" type="ORF">JHL22_10315</name>
</gene>
<feature type="transmembrane region" description="Helical" evidence="5">
    <location>
        <begin position="143"/>
        <end position="164"/>
    </location>
</feature>
<evidence type="ECO:0000256" key="4">
    <source>
        <dbReference type="ARBA" id="ARBA00023136"/>
    </source>
</evidence>
<feature type="transmembrane region" description="Helical" evidence="5">
    <location>
        <begin position="243"/>
        <end position="264"/>
    </location>
</feature>
<feature type="transmembrane region" description="Helical" evidence="5">
    <location>
        <begin position="201"/>
        <end position="222"/>
    </location>
</feature>
<evidence type="ECO:0000313" key="6">
    <source>
        <dbReference type="EMBL" id="MBK1781613.1"/>
    </source>
</evidence>
<keyword evidence="7" id="KW-1185">Reference proteome</keyword>
<comment type="caution">
    <text evidence="6">The sequence shown here is derived from an EMBL/GenBank/DDBJ whole genome shotgun (WGS) entry which is preliminary data.</text>
</comment>
<dbReference type="RefSeq" id="WP_200236888.1">
    <property type="nucleotide sequence ID" value="NZ_JAENGP010000011.1"/>
</dbReference>
<evidence type="ECO:0000256" key="3">
    <source>
        <dbReference type="ARBA" id="ARBA00022989"/>
    </source>
</evidence>
<evidence type="ECO:0000256" key="1">
    <source>
        <dbReference type="ARBA" id="ARBA00004141"/>
    </source>
</evidence>
<feature type="transmembrane region" description="Helical" evidence="5">
    <location>
        <begin position="171"/>
        <end position="189"/>
    </location>
</feature>
<protein>
    <submittedName>
        <fullName evidence="6">Type IV secretion system protein</fullName>
    </submittedName>
</protein>
<organism evidence="6 7">
    <name type="scientific">Advenella mandrilli</name>
    <dbReference type="NCBI Taxonomy" id="2800330"/>
    <lineage>
        <taxon>Bacteria</taxon>
        <taxon>Pseudomonadati</taxon>
        <taxon>Pseudomonadota</taxon>
        <taxon>Betaproteobacteria</taxon>
        <taxon>Burkholderiales</taxon>
        <taxon>Alcaligenaceae</taxon>
    </lineage>
</organism>
<dbReference type="Pfam" id="PF04610">
    <property type="entry name" value="TrbL"/>
    <property type="match status" value="1"/>
</dbReference>
<keyword evidence="3 5" id="KW-1133">Transmembrane helix</keyword>
<evidence type="ECO:0000256" key="2">
    <source>
        <dbReference type="ARBA" id="ARBA00022692"/>
    </source>
</evidence>
<feature type="transmembrane region" description="Helical" evidence="5">
    <location>
        <begin position="27"/>
        <end position="51"/>
    </location>
</feature>
<sequence length="310" mass="33506">MHSVLIAMSEYITGNLGSNLFMKTGAFISNIAPVFSIGFGLYVVILAFYYYNRGLDESILELTKKSIGWLLIIAFAFNAKNYAYLANLFYGLPEAMAGWFSGEEVNATAIKASVGHINDTIAALDKLIDDASWYELQLQFTVFLAKVVVYLCGTVLVSFVFFFYLIAKLCLALTLMVGPLFIGAALFPATRQYAMNWLGQILNFAVSVTLYSVIFILQTSFVEGQLEKWGTSGIKNIAGAYEVASIMVILTILFIIVVLSIPSITSALTGGAGVDGQGRTMGRLGANAIGAGKFVSRLASSLRSNGMKGN</sequence>
<keyword evidence="2 5" id="KW-0812">Transmembrane</keyword>
<dbReference type="InterPro" id="IPR007688">
    <property type="entry name" value="Conjugal_tfr_TrbL/VirB6"/>
</dbReference>
<evidence type="ECO:0000256" key="5">
    <source>
        <dbReference type="SAM" id="Phobius"/>
    </source>
</evidence>
<feature type="transmembrane region" description="Helical" evidence="5">
    <location>
        <begin position="67"/>
        <end position="90"/>
    </location>
</feature>
<keyword evidence="4 5" id="KW-0472">Membrane</keyword>
<evidence type="ECO:0000313" key="7">
    <source>
        <dbReference type="Proteomes" id="UP000635316"/>
    </source>
</evidence>
<accession>A0ABS1EEU5</accession>
<dbReference type="Proteomes" id="UP000635316">
    <property type="component" value="Unassembled WGS sequence"/>
</dbReference>
<reference evidence="6 7" key="1">
    <citation type="submission" date="2020-12" db="EMBL/GenBank/DDBJ databases">
        <authorList>
            <person name="Lu T."/>
            <person name="Wang Q."/>
            <person name="Han X."/>
        </authorList>
    </citation>
    <scope>NUCLEOTIDE SEQUENCE [LARGE SCALE GENOMIC DNA]</scope>
    <source>
        <strain evidence="6 7">WQ 585</strain>
    </source>
</reference>
<comment type="subcellular location">
    <subcellularLocation>
        <location evidence="1">Membrane</location>
        <topology evidence="1">Multi-pass membrane protein</topology>
    </subcellularLocation>
</comment>
<dbReference type="EMBL" id="JAENGP010000011">
    <property type="protein sequence ID" value="MBK1781613.1"/>
    <property type="molecule type" value="Genomic_DNA"/>
</dbReference>
<name>A0ABS1EEU5_9BURK</name>